<dbReference type="AlphaFoldDB" id="A0A1B3XV46"/>
<dbReference type="STRING" id="264697.ABE28_022120"/>
<dbReference type="KEGG" id="bmur:ABE28_022120"/>
<gene>
    <name evidence="1" type="ORF">ABE28_022120</name>
</gene>
<keyword evidence="2" id="KW-1185">Reference proteome</keyword>
<dbReference type="EMBL" id="CP017080">
    <property type="protein sequence ID" value="AOH57051.1"/>
    <property type="molecule type" value="Genomic_DNA"/>
</dbReference>
<evidence type="ECO:0000313" key="1">
    <source>
        <dbReference type="EMBL" id="AOH57051.1"/>
    </source>
</evidence>
<name>A0A1B3XV46_9BACI</name>
<proteinExistence type="predicted"/>
<organism evidence="1 2">
    <name type="scientific">Peribacillus muralis</name>
    <dbReference type="NCBI Taxonomy" id="264697"/>
    <lineage>
        <taxon>Bacteria</taxon>
        <taxon>Bacillati</taxon>
        <taxon>Bacillota</taxon>
        <taxon>Bacilli</taxon>
        <taxon>Bacillales</taxon>
        <taxon>Bacillaceae</taxon>
        <taxon>Peribacillus</taxon>
    </lineage>
</organism>
<sequence length="254" mass="30445">MSLAVYEETEKEIDLAYKELNKTKIEKETSYILSQLIMVMMGTFKDRLKSITFDTHDLYFDEVFITSNKNKTALLNWLKRMIGMYHPIDDHEFGKLKVDLEEWYYQIGGRDIVFEYRDTYLLKPKETAEILGVSTVTLNKYVKRGFEYIPNSSQNRIPKHMIYLWKDPVYAIKVQMLFQEKKLRNQTPEERLKEVIKELLEFQMKYGAEFHKDAFPELDGDEINAIADYYEWEDLEEEYLELKQKVYGERKNGK</sequence>
<dbReference type="Proteomes" id="UP000077926">
    <property type="component" value="Chromosome"/>
</dbReference>
<evidence type="ECO:0000313" key="2">
    <source>
        <dbReference type="Proteomes" id="UP000077926"/>
    </source>
</evidence>
<reference evidence="1 2" key="1">
    <citation type="submission" date="2016-08" db="EMBL/GenBank/DDBJ databases">
        <title>Complete genome sequence of Bacillus muralis G25-68, a strain with toxicity to nematodes.</title>
        <authorList>
            <person name="Zheng Z."/>
        </authorList>
    </citation>
    <scope>NUCLEOTIDE SEQUENCE [LARGE SCALE GENOMIC DNA]</scope>
    <source>
        <strain evidence="1 2">G25-68</strain>
    </source>
</reference>
<accession>A0A1B3XV46</accession>
<protein>
    <submittedName>
        <fullName evidence="1">Uncharacterized protein</fullName>
    </submittedName>
</protein>